<reference evidence="4 5" key="1">
    <citation type="submission" date="2018-08" db="EMBL/GenBank/DDBJ databases">
        <title>Murine metabolic-syndrome-specific gut microbial biobank.</title>
        <authorList>
            <person name="Liu C."/>
        </authorList>
    </citation>
    <scope>NUCLEOTIDE SEQUENCE [LARGE SCALE GENOMIC DNA]</scope>
    <source>
        <strain evidence="4 5">583</strain>
    </source>
</reference>
<evidence type="ECO:0000313" key="5">
    <source>
        <dbReference type="Proteomes" id="UP000467132"/>
    </source>
</evidence>
<dbReference type="SUPFAM" id="SSF55785">
    <property type="entry name" value="PYP-like sensor domain (PAS domain)"/>
    <property type="match status" value="1"/>
</dbReference>
<sequence>MFLNKDHINNQKLTRNILDSMADWVRVIDRNGIVIYENETMKKELGFNSLGKSCYFSLGRTCECNRCITQTTFQTEAISEKEQIINGRVFSIKSSPVKDNDGNIYAVVEVFRDITKEKHLEKQVIDRNRKMNKDIKYSRALQKRILPPKGNYGSVSIDYIYKPSEVLSGDMFDVFNINERYTGIYISDVVGHGVSASILTMFVRQTMRAIMDTTIQPSNVLKELHQSFLDLNIDDDKYFTIIYGVLDKRKGTFTYANAGHNSLPLLLRNNSIEVLENTGFPICYLFDDINYNEKTIKVQKNDKILFYTDGIIELRNKFGEQYGIERLKNSIKDKKGNLIKYILKSMNCFHYDEPQDDIALLKVRMN</sequence>
<feature type="domain" description="PAS" evidence="2">
    <location>
        <begin position="10"/>
        <end position="48"/>
    </location>
</feature>
<evidence type="ECO:0000256" key="1">
    <source>
        <dbReference type="ARBA" id="ARBA00022801"/>
    </source>
</evidence>
<dbReference type="EMBL" id="QXXA01000012">
    <property type="protein sequence ID" value="NBI07450.1"/>
    <property type="molecule type" value="Genomic_DNA"/>
</dbReference>
<dbReference type="OrthoDB" id="9763484at2"/>
<name>A0A845QZ61_9CLOT</name>
<dbReference type="PROSITE" id="PS50112">
    <property type="entry name" value="PAS"/>
    <property type="match status" value="1"/>
</dbReference>
<dbReference type="PANTHER" id="PTHR43156">
    <property type="entry name" value="STAGE II SPORULATION PROTEIN E-RELATED"/>
    <property type="match status" value="1"/>
</dbReference>
<dbReference type="Proteomes" id="UP000467132">
    <property type="component" value="Unassembled WGS sequence"/>
</dbReference>
<comment type="caution">
    <text evidence="4">The sequence shown here is derived from an EMBL/GenBank/DDBJ whole genome shotgun (WGS) entry which is preliminary data.</text>
</comment>
<dbReference type="InterPro" id="IPR000014">
    <property type="entry name" value="PAS"/>
</dbReference>
<evidence type="ECO:0000259" key="3">
    <source>
        <dbReference type="PROSITE" id="PS50113"/>
    </source>
</evidence>
<dbReference type="InterPro" id="IPR001932">
    <property type="entry name" value="PPM-type_phosphatase-like_dom"/>
</dbReference>
<dbReference type="SMART" id="SM00331">
    <property type="entry name" value="PP2C_SIG"/>
    <property type="match status" value="1"/>
</dbReference>
<dbReference type="AlphaFoldDB" id="A0A845QZ61"/>
<dbReference type="InterPro" id="IPR036457">
    <property type="entry name" value="PPM-type-like_dom_sf"/>
</dbReference>
<proteinExistence type="predicted"/>
<organism evidence="4 5">
    <name type="scientific">Senegalia massiliensis</name>
    <dbReference type="NCBI Taxonomy" id="1720316"/>
    <lineage>
        <taxon>Bacteria</taxon>
        <taxon>Bacillati</taxon>
        <taxon>Bacillota</taxon>
        <taxon>Clostridia</taxon>
        <taxon>Eubacteriales</taxon>
        <taxon>Clostridiaceae</taxon>
        <taxon>Senegalia</taxon>
    </lineage>
</organism>
<dbReference type="PROSITE" id="PS50113">
    <property type="entry name" value="PAC"/>
    <property type="match status" value="1"/>
</dbReference>
<dbReference type="SUPFAM" id="SSF81606">
    <property type="entry name" value="PP2C-like"/>
    <property type="match status" value="1"/>
</dbReference>
<dbReference type="InterPro" id="IPR035965">
    <property type="entry name" value="PAS-like_dom_sf"/>
</dbReference>
<dbReference type="Pfam" id="PF07228">
    <property type="entry name" value="SpoIIE"/>
    <property type="match status" value="1"/>
</dbReference>
<dbReference type="Gene3D" id="3.60.40.10">
    <property type="entry name" value="PPM-type phosphatase domain"/>
    <property type="match status" value="1"/>
</dbReference>
<keyword evidence="1" id="KW-0378">Hydrolase</keyword>
<dbReference type="PANTHER" id="PTHR43156:SF2">
    <property type="entry name" value="STAGE II SPORULATION PROTEIN E"/>
    <property type="match status" value="1"/>
</dbReference>
<feature type="domain" description="PAC" evidence="3">
    <location>
        <begin position="71"/>
        <end position="126"/>
    </location>
</feature>
<accession>A0A845QZ61</accession>
<gene>
    <name evidence="4" type="ORF">D3Z33_11375</name>
</gene>
<protein>
    <submittedName>
        <fullName evidence="4">PAS domain S-box protein</fullName>
    </submittedName>
</protein>
<dbReference type="Pfam" id="PF13426">
    <property type="entry name" value="PAS_9"/>
    <property type="match status" value="1"/>
</dbReference>
<dbReference type="GO" id="GO:0016791">
    <property type="term" value="F:phosphatase activity"/>
    <property type="evidence" value="ECO:0007669"/>
    <property type="project" value="TreeGrafter"/>
</dbReference>
<evidence type="ECO:0000259" key="2">
    <source>
        <dbReference type="PROSITE" id="PS50112"/>
    </source>
</evidence>
<dbReference type="NCBIfam" id="TIGR00229">
    <property type="entry name" value="sensory_box"/>
    <property type="match status" value="1"/>
</dbReference>
<evidence type="ECO:0000313" key="4">
    <source>
        <dbReference type="EMBL" id="NBI07450.1"/>
    </source>
</evidence>
<dbReference type="Gene3D" id="3.30.450.20">
    <property type="entry name" value="PAS domain"/>
    <property type="match status" value="1"/>
</dbReference>
<dbReference type="InterPro" id="IPR052016">
    <property type="entry name" value="Bact_Sigma-Reg"/>
</dbReference>
<keyword evidence="5" id="KW-1185">Reference proteome</keyword>
<dbReference type="InterPro" id="IPR000700">
    <property type="entry name" value="PAS-assoc_C"/>
</dbReference>